<gene>
    <name evidence="1" type="ORF">dnl_54740</name>
</gene>
<sequence>MTKTITTNYDVAEHLRNTDEMAAYLEASFEEANGDGSVLMSRANKNEEDPVLAQFLTFLANDISQNSHNVSAIDSDLLDRVSFLVSDVEIDLDSPLSDKDE</sequence>
<evidence type="ECO:0000313" key="1">
    <source>
        <dbReference type="EMBL" id="QTA83081.1"/>
    </source>
</evidence>
<dbReference type="RefSeq" id="WP_207688924.1">
    <property type="nucleotide sequence ID" value="NZ_CP061799.1"/>
</dbReference>
<dbReference type="AlphaFoldDB" id="A0A975GJ26"/>
<dbReference type="Pfam" id="PF15937">
    <property type="entry name" value="PrlF_antitoxin"/>
    <property type="match status" value="1"/>
</dbReference>
<dbReference type="GO" id="GO:0003700">
    <property type="term" value="F:DNA-binding transcription factor activity"/>
    <property type="evidence" value="ECO:0007669"/>
    <property type="project" value="InterPro"/>
</dbReference>
<evidence type="ECO:0000313" key="2">
    <source>
        <dbReference type="Proteomes" id="UP000663720"/>
    </source>
</evidence>
<name>A0A975GJ26_9BACT</name>
<proteinExistence type="predicted"/>
<dbReference type="GO" id="GO:0097351">
    <property type="term" value="F:toxin sequestering activity"/>
    <property type="evidence" value="ECO:0007669"/>
    <property type="project" value="InterPro"/>
</dbReference>
<keyword evidence="2" id="KW-1185">Reference proteome</keyword>
<dbReference type="KEGG" id="dli:dnl_54740"/>
<accession>A0A975GJ26</accession>
<protein>
    <submittedName>
        <fullName evidence="1">Toxin-antitoxin system, toxin component, PrlF</fullName>
    </submittedName>
</protein>
<dbReference type="GO" id="GO:0001558">
    <property type="term" value="P:regulation of cell growth"/>
    <property type="evidence" value="ECO:0007669"/>
    <property type="project" value="InterPro"/>
</dbReference>
<dbReference type="Proteomes" id="UP000663720">
    <property type="component" value="Chromosome"/>
</dbReference>
<reference evidence="1" key="1">
    <citation type="journal article" date="2021" name="Microb. Physiol.">
        <title>Proteogenomic Insights into the Physiology of Marine, Sulfate-Reducing, Filamentous Desulfonema limicola and Desulfonema magnum.</title>
        <authorList>
            <person name="Schnaars V."/>
            <person name="Wohlbrand L."/>
            <person name="Scheve S."/>
            <person name="Hinrichs C."/>
            <person name="Reinhardt R."/>
            <person name="Rabus R."/>
        </authorList>
    </citation>
    <scope>NUCLEOTIDE SEQUENCE</scope>
    <source>
        <strain evidence="1">5ac10</strain>
    </source>
</reference>
<dbReference type="InterPro" id="IPR031848">
    <property type="entry name" value="PrlF_antitoxin"/>
</dbReference>
<organism evidence="1 2">
    <name type="scientific">Desulfonema limicola</name>
    <dbReference type="NCBI Taxonomy" id="45656"/>
    <lineage>
        <taxon>Bacteria</taxon>
        <taxon>Pseudomonadati</taxon>
        <taxon>Thermodesulfobacteriota</taxon>
        <taxon>Desulfobacteria</taxon>
        <taxon>Desulfobacterales</taxon>
        <taxon>Desulfococcaceae</taxon>
        <taxon>Desulfonema</taxon>
    </lineage>
</organism>
<dbReference type="EMBL" id="CP061799">
    <property type="protein sequence ID" value="QTA83081.1"/>
    <property type="molecule type" value="Genomic_DNA"/>
</dbReference>